<name>A0ABV0NJ72_9TELE</name>
<sequence>TYRLHISQDIPQENLAMFYSSYESRTELQMERPVPGLNENTVSTLRYLSGMTRLVRSRTHSASSVGSAEGVRSHSTTNTVLEGAICTSLQNPVVQTMEMTA</sequence>
<evidence type="ECO:0000313" key="1">
    <source>
        <dbReference type="EMBL" id="MEQ2171345.1"/>
    </source>
</evidence>
<comment type="caution">
    <text evidence="1">The sequence shown here is derived from an EMBL/GenBank/DDBJ whole genome shotgun (WGS) entry which is preliminary data.</text>
</comment>
<feature type="non-terminal residue" evidence="1">
    <location>
        <position position="1"/>
    </location>
</feature>
<dbReference type="EMBL" id="JAHRIO010040527">
    <property type="protein sequence ID" value="MEQ2171345.1"/>
    <property type="molecule type" value="Genomic_DNA"/>
</dbReference>
<evidence type="ECO:0000313" key="2">
    <source>
        <dbReference type="Proteomes" id="UP001476798"/>
    </source>
</evidence>
<protein>
    <submittedName>
        <fullName evidence="1">Uncharacterized protein</fullName>
    </submittedName>
</protein>
<gene>
    <name evidence="1" type="ORF">GOODEAATRI_009664</name>
</gene>
<dbReference type="Proteomes" id="UP001476798">
    <property type="component" value="Unassembled WGS sequence"/>
</dbReference>
<keyword evidence="2" id="KW-1185">Reference proteome</keyword>
<reference evidence="1 2" key="1">
    <citation type="submission" date="2021-06" db="EMBL/GenBank/DDBJ databases">
        <authorList>
            <person name="Palmer J.M."/>
        </authorList>
    </citation>
    <scope>NUCLEOTIDE SEQUENCE [LARGE SCALE GENOMIC DNA]</scope>
    <source>
        <strain evidence="1 2">GA_2019</strain>
        <tissue evidence="1">Muscle</tissue>
    </source>
</reference>
<accession>A0ABV0NJ72</accession>
<proteinExistence type="predicted"/>
<organism evidence="1 2">
    <name type="scientific">Goodea atripinnis</name>
    <dbReference type="NCBI Taxonomy" id="208336"/>
    <lineage>
        <taxon>Eukaryota</taxon>
        <taxon>Metazoa</taxon>
        <taxon>Chordata</taxon>
        <taxon>Craniata</taxon>
        <taxon>Vertebrata</taxon>
        <taxon>Euteleostomi</taxon>
        <taxon>Actinopterygii</taxon>
        <taxon>Neopterygii</taxon>
        <taxon>Teleostei</taxon>
        <taxon>Neoteleostei</taxon>
        <taxon>Acanthomorphata</taxon>
        <taxon>Ovalentaria</taxon>
        <taxon>Atherinomorphae</taxon>
        <taxon>Cyprinodontiformes</taxon>
        <taxon>Goodeidae</taxon>
        <taxon>Goodea</taxon>
    </lineage>
</organism>